<accession>A0A7X4GXT7</accession>
<dbReference type="PANTHER" id="PTHR13696:SF96">
    <property type="entry name" value="COBQ_COBB_MIND_PARA NUCLEOTIDE BINDING DOMAIN-CONTAINING PROTEIN"/>
    <property type="match status" value="1"/>
</dbReference>
<dbReference type="Pfam" id="PF01656">
    <property type="entry name" value="CbiA"/>
    <property type="match status" value="1"/>
</dbReference>
<dbReference type="InterPro" id="IPR027417">
    <property type="entry name" value="P-loop_NTPase"/>
</dbReference>
<dbReference type="SUPFAM" id="SSF52540">
    <property type="entry name" value="P-loop containing nucleoside triphosphate hydrolases"/>
    <property type="match status" value="1"/>
</dbReference>
<protein>
    <submittedName>
        <fullName evidence="2">Chromosome partitioning protein ParA</fullName>
    </submittedName>
</protein>
<gene>
    <name evidence="2" type="ORF">GTP45_27430</name>
</gene>
<dbReference type="Proteomes" id="UP000450012">
    <property type="component" value="Unassembled WGS sequence"/>
</dbReference>
<dbReference type="Gene3D" id="3.40.50.300">
    <property type="entry name" value="P-loop containing nucleotide triphosphate hydrolases"/>
    <property type="match status" value="1"/>
</dbReference>
<dbReference type="CDD" id="cd02042">
    <property type="entry name" value="ParAB_family"/>
    <property type="match status" value="1"/>
</dbReference>
<dbReference type="InterPro" id="IPR002586">
    <property type="entry name" value="CobQ/CobB/MinD/ParA_Nub-bd_dom"/>
</dbReference>
<proteinExistence type="predicted"/>
<evidence type="ECO:0000313" key="2">
    <source>
        <dbReference type="EMBL" id="MYM70514.1"/>
    </source>
</evidence>
<evidence type="ECO:0000313" key="3">
    <source>
        <dbReference type="Proteomes" id="UP000450012"/>
    </source>
</evidence>
<dbReference type="PIRSF" id="PIRSF009320">
    <property type="entry name" value="Nuc_binding_HP_1000"/>
    <property type="match status" value="1"/>
</dbReference>
<evidence type="ECO:0000259" key="1">
    <source>
        <dbReference type="Pfam" id="PF01656"/>
    </source>
</evidence>
<dbReference type="AlphaFoldDB" id="A0A7X4GXT7"/>
<organism evidence="2 3">
    <name type="scientific">Duganella rivi</name>
    <dbReference type="NCBI Taxonomy" id="2666083"/>
    <lineage>
        <taxon>Bacteria</taxon>
        <taxon>Pseudomonadati</taxon>
        <taxon>Pseudomonadota</taxon>
        <taxon>Betaproteobacteria</taxon>
        <taxon>Burkholderiales</taxon>
        <taxon>Oxalobacteraceae</taxon>
        <taxon>Telluria group</taxon>
        <taxon>Duganella</taxon>
    </lineage>
</organism>
<sequence>MAIYAVVNKKGGAGKSTTSTQLITGLARMGRRAWGVDGDDEQKHLFLSLTARIEAGLPGIEATPLPDGPSLRAQVLLKAGQFDDVVIDVAANDNGAMRAALTLCDVVLFPFAPRSYEVWAFENTVKLLREMLGVKDFKVIAFLNKADPAGQEGDNYAAIATVYESGFPVITARLGDRKAISHASAQGRYIAEYKGAPPEAKLEIDLLVEQAVATANGEHVPAYVRLVPDEEHPAGRIVASDKLKPGDVVAVD</sequence>
<feature type="domain" description="CobQ/CobB/MinD/ParA nucleotide binding" evidence="1">
    <location>
        <begin position="5"/>
        <end position="188"/>
    </location>
</feature>
<reference evidence="2 3" key="1">
    <citation type="submission" date="2019-12" db="EMBL/GenBank/DDBJ databases">
        <title>Novel species isolated from a subtropical stream in China.</title>
        <authorList>
            <person name="Lu H."/>
        </authorList>
    </citation>
    <scope>NUCLEOTIDE SEQUENCE [LARGE SCALE GENOMIC DNA]</scope>
    <source>
        <strain evidence="2 3">FT55W</strain>
    </source>
</reference>
<dbReference type="EMBL" id="WWCK01000011">
    <property type="protein sequence ID" value="MYM70514.1"/>
    <property type="molecule type" value="Genomic_DNA"/>
</dbReference>
<dbReference type="InterPro" id="IPR050678">
    <property type="entry name" value="DNA_Partitioning_ATPase"/>
</dbReference>
<dbReference type="PANTHER" id="PTHR13696">
    <property type="entry name" value="P-LOOP CONTAINING NUCLEOSIDE TRIPHOSPHATE HYDROLASE"/>
    <property type="match status" value="1"/>
</dbReference>
<dbReference type="RefSeq" id="WP_161017016.1">
    <property type="nucleotide sequence ID" value="NZ_WWCK01000011.1"/>
</dbReference>
<name>A0A7X4GXT7_9BURK</name>
<comment type="caution">
    <text evidence="2">The sequence shown here is derived from an EMBL/GenBank/DDBJ whole genome shotgun (WGS) entry which is preliminary data.</text>
</comment>
<keyword evidence="3" id="KW-1185">Reference proteome</keyword>